<accession>A0A371HBQ2</accession>
<keyword evidence="3" id="KW-1185">Reference proteome</keyword>
<evidence type="ECO:0008006" key="4">
    <source>
        <dbReference type="Google" id="ProtNLM"/>
    </source>
</evidence>
<dbReference type="OrthoDB" id="1432876at2759"/>
<feature type="region of interest" description="Disordered" evidence="1">
    <location>
        <begin position="115"/>
        <end position="155"/>
    </location>
</feature>
<gene>
    <name evidence="2" type="ORF">CR513_16689</name>
</gene>
<comment type="caution">
    <text evidence="2">The sequence shown here is derived from an EMBL/GenBank/DDBJ whole genome shotgun (WGS) entry which is preliminary data.</text>
</comment>
<organism evidence="2 3">
    <name type="scientific">Mucuna pruriens</name>
    <name type="common">Velvet bean</name>
    <name type="synonym">Dolichos pruriens</name>
    <dbReference type="NCBI Taxonomy" id="157652"/>
    <lineage>
        <taxon>Eukaryota</taxon>
        <taxon>Viridiplantae</taxon>
        <taxon>Streptophyta</taxon>
        <taxon>Embryophyta</taxon>
        <taxon>Tracheophyta</taxon>
        <taxon>Spermatophyta</taxon>
        <taxon>Magnoliopsida</taxon>
        <taxon>eudicotyledons</taxon>
        <taxon>Gunneridae</taxon>
        <taxon>Pentapetalae</taxon>
        <taxon>rosids</taxon>
        <taxon>fabids</taxon>
        <taxon>Fabales</taxon>
        <taxon>Fabaceae</taxon>
        <taxon>Papilionoideae</taxon>
        <taxon>50 kb inversion clade</taxon>
        <taxon>NPAAA clade</taxon>
        <taxon>indigoferoid/millettioid clade</taxon>
        <taxon>Phaseoleae</taxon>
        <taxon>Mucuna</taxon>
    </lineage>
</organism>
<protein>
    <recommendedName>
        <fullName evidence="4">Integrase zinc-binding domain-containing protein</fullName>
    </recommendedName>
</protein>
<evidence type="ECO:0000256" key="1">
    <source>
        <dbReference type="SAM" id="MobiDB-lite"/>
    </source>
</evidence>
<feature type="non-terminal residue" evidence="2">
    <location>
        <position position="1"/>
    </location>
</feature>
<proteinExistence type="predicted"/>
<evidence type="ECO:0000313" key="3">
    <source>
        <dbReference type="Proteomes" id="UP000257109"/>
    </source>
</evidence>
<dbReference type="EMBL" id="QJKJ01003059">
    <property type="protein sequence ID" value="RDY00167.1"/>
    <property type="molecule type" value="Genomic_DNA"/>
</dbReference>
<reference evidence="2" key="1">
    <citation type="submission" date="2018-05" db="EMBL/GenBank/DDBJ databases">
        <title>Draft genome of Mucuna pruriens seed.</title>
        <authorList>
            <person name="Nnadi N.E."/>
            <person name="Vos R."/>
            <person name="Hasami M.H."/>
            <person name="Devisetty U.K."/>
            <person name="Aguiy J.C."/>
        </authorList>
    </citation>
    <scope>NUCLEOTIDE SEQUENCE [LARGE SCALE GENOMIC DNA]</scope>
    <source>
        <strain evidence="2">JCA_2017</strain>
    </source>
</reference>
<sequence length="155" mass="17823">MLLLQEFDLEIRDKKGADNAVAHHLSRIEHEPDPIFRMNNYCTRTHLHHGSLTYAISSLHPKASQLYKEKIKSDAKYYIWDDRYLWKRGSDHVIRRCILDSEISSVLHFCHEAAGGGHHGSTRTAQKELDYGPPFSETPTTSSRLVNIANKQEQP</sequence>
<feature type="compositionally biased region" description="Polar residues" evidence="1">
    <location>
        <begin position="137"/>
        <end position="155"/>
    </location>
</feature>
<name>A0A371HBQ2_MUCPR</name>
<dbReference type="AlphaFoldDB" id="A0A371HBQ2"/>
<evidence type="ECO:0000313" key="2">
    <source>
        <dbReference type="EMBL" id="RDY00167.1"/>
    </source>
</evidence>
<dbReference type="Gene3D" id="1.10.340.70">
    <property type="match status" value="1"/>
</dbReference>
<dbReference type="Proteomes" id="UP000257109">
    <property type="component" value="Unassembled WGS sequence"/>
</dbReference>